<name>A0A0A9D8A2_ARUDO</name>
<accession>A0A0A9D8A2</accession>
<dbReference type="AlphaFoldDB" id="A0A0A9D8A2"/>
<protein>
    <submittedName>
        <fullName evidence="1">Uncharacterized protein</fullName>
    </submittedName>
</protein>
<evidence type="ECO:0000313" key="1">
    <source>
        <dbReference type="EMBL" id="JAD81890.1"/>
    </source>
</evidence>
<dbReference type="EMBL" id="GBRH01216005">
    <property type="protein sequence ID" value="JAD81890.1"/>
    <property type="molecule type" value="Transcribed_RNA"/>
</dbReference>
<reference evidence="1" key="1">
    <citation type="submission" date="2014-09" db="EMBL/GenBank/DDBJ databases">
        <authorList>
            <person name="Magalhaes I.L.F."/>
            <person name="Oliveira U."/>
            <person name="Santos F.R."/>
            <person name="Vidigal T.H.D.A."/>
            <person name="Brescovit A.D."/>
            <person name="Santos A.J."/>
        </authorList>
    </citation>
    <scope>NUCLEOTIDE SEQUENCE</scope>
    <source>
        <tissue evidence="1">Shoot tissue taken approximately 20 cm above the soil surface</tissue>
    </source>
</reference>
<reference evidence="1" key="2">
    <citation type="journal article" date="2015" name="Data Brief">
        <title>Shoot transcriptome of the giant reed, Arundo donax.</title>
        <authorList>
            <person name="Barrero R.A."/>
            <person name="Guerrero F.D."/>
            <person name="Moolhuijzen P."/>
            <person name="Goolsby J.A."/>
            <person name="Tidwell J."/>
            <person name="Bellgard S.E."/>
            <person name="Bellgard M.I."/>
        </authorList>
    </citation>
    <scope>NUCLEOTIDE SEQUENCE</scope>
    <source>
        <tissue evidence="1">Shoot tissue taken approximately 20 cm above the soil surface</tissue>
    </source>
</reference>
<organism evidence="1">
    <name type="scientific">Arundo donax</name>
    <name type="common">Giant reed</name>
    <name type="synonym">Donax arundinaceus</name>
    <dbReference type="NCBI Taxonomy" id="35708"/>
    <lineage>
        <taxon>Eukaryota</taxon>
        <taxon>Viridiplantae</taxon>
        <taxon>Streptophyta</taxon>
        <taxon>Embryophyta</taxon>
        <taxon>Tracheophyta</taxon>
        <taxon>Spermatophyta</taxon>
        <taxon>Magnoliopsida</taxon>
        <taxon>Liliopsida</taxon>
        <taxon>Poales</taxon>
        <taxon>Poaceae</taxon>
        <taxon>PACMAD clade</taxon>
        <taxon>Arundinoideae</taxon>
        <taxon>Arundineae</taxon>
        <taxon>Arundo</taxon>
    </lineage>
</organism>
<proteinExistence type="predicted"/>
<sequence length="109" mass="12945">MKHLEHRLKVGRNPKVWMEPLHCHLDQWTHHPNQNHSNFTQHHLELSMTGGPSYTRNERGPQGSGGPHLWMYARKHTPHHHELWVEGRFDPKVIVYITWIYGPTSNSYK</sequence>